<keyword evidence="1" id="KW-0732">Signal</keyword>
<evidence type="ECO:0008006" key="4">
    <source>
        <dbReference type="Google" id="ProtNLM"/>
    </source>
</evidence>
<dbReference type="RefSeq" id="WP_053197080.1">
    <property type="nucleotide sequence ID" value="NZ_CP011409.1"/>
</dbReference>
<evidence type="ECO:0000313" key="2">
    <source>
        <dbReference type="EMBL" id="AKZ62958.1"/>
    </source>
</evidence>
<name>A0ABM5V037_9BURK</name>
<protein>
    <recommendedName>
        <fullName evidence="4">DUF5666 domain-containing protein</fullName>
    </recommendedName>
</protein>
<evidence type="ECO:0000313" key="3">
    <source>
        <dbReference type="Proteomes" id="UP000063429"/>
    </source>
</evidence>
<dbReference type="EMBL" id="CP011409">
    <property type="protein sequence ID" value="AKZ62958.1"/>
    <property type="molecule type" value="Genomic_DNA"/>
</dbReference>
<accession>A0ABM5V037</accession>
<dbReference type="Proteomes" id="UP000063429">
    <property type="component" value="Chromosome"/>
</dbReference>
<sequence length="203" mass="21305">MSSRSRLLSLFAVAALALPMLVQAQNAAPARIRGTVAAISGNSVDILTREGKKLTLQLNDATRYSFVKALDLASIKQGSFIGTAGKPTANGGIEALEVVVFPEEARGSGEGHYDWDLLPGSSMTNATVSAVVSGNAGRDLELTYQGKSIKIQVPKDVPVVTFVPATAQDLKPGLAVFAVASRSGEEWKAGRLLIEKDGVKPPM</sequence>
<reference evidence="3" key="1">
    <citation type="journal article" date="2015" name="Genome Announc.">
        <title>Complete Genome Sequence of Herbaspirillum hiltneri N3 (DSM 17495), Isolated from Surface-Sterilized Wheat Roots.</title>
        <authorList>
            <person name="Guizelini D."/>
            <person name="Saizaki P.M."/>
            <person name="Coimbra N.A."/>
            <person name="Weiss V.A."/>
            <person name="Faoro H."/>
            <person name="Sfeir M.Z."/>
            <person name="Baura V.A."/>
            <person name="Monteiro R.A."/>
            <person name="Chubatsu L.S."/>
            <person name="Souza E.M."/>
            <person name="Cruz L.M."/>
            <person name="Pedrosa F.O."/>
            <person name="Raittz R.T."/>
            <person name="Marchaukoski J.N."/>
            <person name="Steffens M.B."/>
        </authorList>
    </citation>
    <scope>NUCLEOTIDE SEQUENCE [LARGE SCALE GENOMIC DNA]</scope>
    <source>
        <strain evidence="3">N3</strain>
    </source>
</reference>
<keyword evidence="3" id="KW-1185">Reference proteome</keyword>
<organism evidence="2 3">
    <name type="scientific">Herbaspirillum hiltneri N3</name>
    <dbReference type="NCBI Taxonomy" id="1262470"/>
    <lineage>
        <taxon>Bacteria</taxon>
        <taxon>Pseudomonadati</taxon>
        <taxon>Pseudomonadota</taxon>
        <taxon>Betaproteobacteria</taxon>
        <taxon>Burkholderiales</taxon>
        <taxon>Oxalobacteraceae</taxon>
        <taxon>Herbaspirillum</taxon>
    </lineage>
</organism>
<evidence type="ECO:0000256" key="1">
    <source>
        <dbReference type="SAM" id="SignalP"/>
    </source>
</evidence>
<feature type="signal peptide" evidence="1">
    <location>
        <begin position="1"/>
        <end position="24"/>
    </location>
</feature>
<gene>
    <name evidence="2" type="ORF">F506_10020</name>
</gene>
<feature type="chain" id="PRO_5047197752" description="DUF5666 domain-containing protein" evidence="1">
    <location>
        <begin position="25"/>
        <end position="203"/>
    </location>
</feature>
<proteinExistence type="predicted"/>